<evidence type="ECO:0000256" key="1">
    <source>
        <dbReference type="ARBA" id="ARBA00022481"/>
    </source>
</evidence>
<dbReference type="PANTHER" id="PTHR43531:SF14">
    <property type="entry name" value="METHYL-ACCEPTING CHEMOTAXIS PROTEIN I-RELATED"/>
    <property type="match status" value="1"/>
</dbReference>
<feature type="coiled-coil region" evidence="4">
    <location>
        <begin position="443"/>
        <end position="481"/>
    </location>
</feature>
<dbReference type="CDD" id="cd11386">
    <property type="entry name" value="MCP_signal"/>
    <property type="match status" value="1"/>
</dbReference>
<name>A0ABM7MIW2_9BURK</name>
<dbReference type="InterPro" id="IPR051310">
    <property type="entry name" value="MCP_chemotaxis"/>
</dbReference>
<keyword evidence="4" id="KW-0175">Coiled coil</keyword>
<dbReference type="SUPFAM" id="SSF58104">
    <property type="entry name" value="Methyl-accepting chemotaxis protein (MCP) signaling domain"/>
    <property type="match status" value="1"/>
</dbReference>
<dbReference type="Gene3D" id="1.10.287.950">
    <property type="entry name" value="Methyl-accepting chemotaxis protein"/>
    <property type="match status" value="1"/>
</dbReference>
<dbReference type="PROSITE" id="PS50885">
    <property type="entry name" value="HAMP"/>
    <property type="match status" value="1"/>
</dbReference>
<comment type="similarity">
    <text evidence="2">Belongs to the methyl-accepting chemotaxis (MCP) protein family.</text>
</comment>
<dbReference type="PRINTS" id="PR00260">
    <property type="entry name" value="CHEMTRNSDUCR"/>
</dbReference>
<organism evidence="9 10">
    <name type="scientific">Rhodoferax lithotrophicus</name>
    <dbReference type="NCBI Taxonomy" id="2798804"/>
    <lineage>
        <taxon>Bacteria</taxon>
        <taxon>Pseudomonadati</taxon>
        <taxon>Pseudomonadota</taxon>
        <taxon>Betaproteobacteria</taxon>
        <taxon>Burkholderiales</taxon>
        <taxon>Comamonadaceae</taxon>
        <taxon>Rhodoferax</taxon>
    </lineage>
</organism>
<dbReference type="EMBL" id="AP024238">
    <property type="protein sequence ID" value="BCO26150.1"/>
    <property type="molecule type" value="Genomic_DNA"/>
</dbReference>
<dbReference type="InterPro" id="IPR004090">
    <property type="entry name" value="Chemotax_Me-accpt_rcpt"/>
</dbReference>
<dbReference type="SMART" id="SM00283">
    <property type="entry name" value="MA"/>
    <property type="match status" value="1"/>
</dbReference>
<evidence type="ECO:0000256" key="4">
    <source>
        <dbReference type="SAM" id="Coils"/>
    </source>
</evidence>
<feature type="domain" description="HAMP" evidence="8">
    <location>
        <begin position="186"/>
        <end position="238"/>
    </location>
</feature>
<evidence type="ECO:0000313" key="10">
    <source>
        <dbReference type="Proteomes" id="UP000824366"/>
    </source>
</evidence>
<reference evidence="9 10" key="1">
    <citation type="journal article" date="2021" name="Microbiol. Spectr.">
        <title>A Single Bacterium Capable of Oxidation and Reduction of Iron at Circumneutral pH.</title>
        <authorList>
            <person name="Kato S."/>
            <person name="Ohkuma M."/>
        </authorList>
    </citation>
    <scope>NUCLEOTIDE SEQUENCE [LARGE SCALE GENOMIC DNA]</scope>
    <source>
        <strain evidence="9 10">MIZ03</strain>
    </source>
</reference>
<keyword evidence="6" id="KW-1133">Transmembrane helix</keyword>
<feature type="transmembrane region" description="Helical" evidence="6">
    <location>
        <begin position="12"/>
        <end position="32"/>
    </location>
</feature>
<keyword evidence="6" id="KW-0472">Membrane</keyword>
<dbReference type="Proteomes" id="UP000824366">
    <property type="component" value="Chromosome"/>
</dbReference>
<keyword evidence="6" id="KW-0812">Transmembrane</keyword>
<dbReference type="SMART" id="SM00304">
    <property type="entry name" value="HAMP"/>
    <property type="match status" value="1"/>
</dbReference>
<dbReference type="InterPro" id="IPR003660">
    <property type="entry name" value="HAMP_dom"/>
</dbReference>
<evidence type="ECO:0000256" key="5">
    <source>
        <dbReference type="SAM" id="MobiDB-lite"/>
    </source>
</evidence>
<dbReference type="InterPro" id="IPR004089">
    <property type="entry name" value="MCPsignal_dom"/>
</dbReference>
<proteinExistence type="inferred from homology"/>
<evidence type="ECO:0000259" key="7">
    <source>
        <dbReference type="PROSITE" id="PS50111"/>
    </source>
</evidence>
<gene>
    <name evidence="9" type="ORF">MIZ03_1030</name>
</gene>
<feature type="domain" description="Methyl-accepting transducer" evidence="7">
    <location>
        <begin position="243"/>
        <end position="472"/>
    </location>
</feature>
<dbReference type="PANTHER" id="PTHR43531">
    <property type="entry name" value="PROTEIN ICFG"/>
    <property type="match status" value="1"/>
</dbReference>
<feature type="transmembrane region" description="Helical" evidence="6">
    <location>
        <begin position="160"/>
        <end position="184"/>
    </location>
</feature>
<keyword evidence="10" id="KW-1185">Reference proteome</keyword>
<dbReference type="PROSITE" id="PS50111">
    <property type="entry name" value="CHEMOTAXIS_TRANSDUC_2"/>
    <property type="match status" value="1"/>
</dbReference>
<keyword evidence="1" id="KW-0488">Methylation</keyword>
<evidence type="ECO:0008006" key="11">
    <source>
        <dbReference type="Google" id="ProtNLM"/>
    </source>
</evidence>
<evidence type="ECO:0000256" key="6">
    <source>
        <dbReference type="SAM" id="Phobius"/>
    </source>
</evidence>
<dbReference type="Pfam" id="PF00672">
    <property type="entry name" value="HAMP"/>
    <property type="match status" value="1"/>
</dbReference>
<dbReference type="RefSeq" id="WP_276572418.1">
    <property type="nucleotide sequence ID" value="NZ_AP024238.1"/>
</dbReference>
<evidence type="ECO:0000256" key="3">
    <source>
        <dbReference type="PROSITE-ProRule" id="PRU00284"/>
    </source>
</evidence>
<accession>A0ABM7MIW2</accession>
<feature type="compositionally biased region" description="Low complexity" evidence="5">
    <location>
        <begin position="521"/>
        <end position="530"/>
    </location>
</feature>
<feature type="region of interest" description="Disordered" evidence="5">
    <location>
        <begin position="494"/>
        <end position="559"/>
    </location>
</feature>
<dbReference type="CDD" id="cd06225">
    <property type="entry name" value="HAMP"/>
    <property type="match status" value="1"/>
</dbReference>
<keyword evidence="3" id="KW-0807">Transducer</keyword>
<sequence length="559" mass="59380">MNEFTLRQKFGFGIVTVLVVSLMVMLGGRFLSKGARFHYLEREHLAAVMQMKLELQRATSGESVDKGTVFKLIDKAQAAAVQADGELFGVEQTLFRILGFRDIIELPLKDYAEMGHMRKVIEAAPGNAMSAELVKSLQPDVSATQDNSDRFGPLVVEAVAFIKILVIFLNLLGSLLLLASFWLIRQGVLGPLNEAVQLARRIAQGDLQGDVVARTTDEIGLLMTSLAEMQGNLAKMVANVRHSAESLQISSTEIAQGNHDLSSRTESQASALEQTSASMEELGSAFKQNSDSARQVNQLAVNASTVAVHGGEVVAQVVDTMKGINDASRKISEIIGVIDGIAFQTNILALNAAVEAARAGEQGRGFAVVASEVRSLAGRSADAAKEIKNLINASVERVEQGTVLVDQAGTTMTEVVTSIRRVTDLVSEISSASSEQSAGVSQVGEAVAQMDKATQQNAALVEEMAAAASSLKSQAEELVQTVAVFNLGAHQSTVQTPVHSGTPKRTPFKGGEHRAIHAGSAAPKPAGKKPMVARPVPLPKPVTSAKPPIAGDDDQWETF</sequence>
<evidence type="ECO:0000259" key="8">
    <source>
        <dbReference type="PROSITE" id="PS50885"/>
    </source>
</evidence>
<protein>
    <recommendedName>
        <fullName evidence="11">Methyl-accepting chemotaxis sensory transducer</fullName>
    </recommendedName>
</protein>
<evidence type="ECO:0000313" key="9">
    <source>
        <dbReference type="EMBL" id="BCO26150.1"/>
    </source>
</evidence>
<evidence type="ECO:0000256" key="2">
    <source>
        <dbReference type="ARBA" id="ARBA00029447"/>
    </source>
</evidence>
<dbReference type="Pfam" id="PF00015">
    <property type="entry name" value="MCPsignal"/>
    <property type="match status" value="1"/>
</dbReference>